<dbReference type="SUPFAM" id="SSF46894">
    <property type="entry name" value="C-terminal effector domain of the bipartite response regulators"/>
    <property type="match status" value="1"/>
</dbReference>
<dbReference type="SUPFAM" id="SSF52172">
    <property type="entry name" value="CheY-like"/>
    <property type="match status" value="1"/>
</dbReference>
<dbReference type="Gene3D" id="6.10.250.690">
    <property type="match status" value="1"/>
</dbReference>
<keyword evidence="2" id="KW-0902">Two-component regulatory system</keyword>
<accession>A0A3N1ZXA5</accession>
<feature type="DNA-binding region" description="OmpR/PhoB-type" evidence="7">
    <location>
        <begin position="150"/>
        <end position="246"/>
    </location>
</feature>
<evidence type="ECO:0000256" key="7">
    <source>
        <dbReference type="PROSITE-ProRule" id="PRU01091"/>
    </source>
</evidence>
<feature type="domain" description="Response regulatory" evidence="8">
    <location>
        <begin position="29"/>
        <end position="143"/>
    </location>
</feature>
<dbReference type="Gene3D" id="1.10.10.10">
    <property type="entry name" value="Winged helix-like DNA-binding domain superfamily/Winged helix DNA-binding domain"/>
    <property type="match status" value="1"/>
</dbReference>
<keyword evidence="4 7" id="KW-0238">DNA-binding</keyword>
<dbReference type="InterPro" id="IPR001867">
    <property type="entry name" value="OmpR/PhoB-type_DNA-bd"/>
</dbReference>
<dbReference type="CDD" id="cd00383">
    <property type="entry name" value="trans_reg_C"/>
    <property type="match status" value="1"/>
</dbReference>
<evidence type="ECO:0000256" key="5">
    <source>
        <dbReference type="ARBA" id="ARBA00023163"/>
    </source>
</evidence>
<dbReference type="InterPro" id="IPR001789">
    <property type="entry name" value="Sig_transdc_resp-reg_receiver"/>
</dbReference>
<evidence type="ECO:0000256" key="6">
    <source>
        <dbReference type="PROSITE-ProRule" id="PRU00169"/>
    </source>
</evidence>
<evidence type="ECO:0000259" key="8">
    <source>
        <dbReference type="PROSITE" id="PS50110"/>
    </source>
</evidence>
<comment type="caution">
    <text evidence="10">The sequence shown here is derived from an EMBL/GenBank/DDBJ whole genome shotgun (WGS) entry which is preliminary data.</text>
</comment>
<dbReference type="GO" id="GO:0032993">
    <property type="term" value="C:protein-DNA complex"/>
    <property type="evidence" value="ECO:0007669"/>
    <property type="project" value="TreeGrafter"/>
</dbReference>
<dbReference type="Gene3D" id="3.40.50.2300">
    <property type="match status" value="1"/>
</dbReference>
<gene>
    <name evidence="10" type="ORF">EDD41_2022</name>
</gene>
<organism evidence="10 11">
    <name type="scientific">Luteococcus japonicus</name>
    <dbReference type="NCBI Taxonomy" id="33984"/>
    <lineage>
        <taxon>Bacteria</taxon>
        <taxon>Bacillati</taxon>
        <taxon>Actinomycetota</taxon>
        <taxon>Actinomycetes</taxon>
        <taxon>Propionibacteriales</taxon>
        <taxon>Propionibacteriaceae</taxon>
        <taxon>Luteococcus</taxon>
    </lineage>
</organism>
<evidence type="ECO:0000256" key="1">
    <source>
        <dbReference type="ARBA" id="ARBA00022553"/>
    </source>
</evidence>
<dbReference type="PANTHER" id="PTHR48111:SF1">
    <property type="entry name" value="TWO-COMPONENT RESPONSE REGULATOR ORR33"/>
    <property type="match status" value="1"/>
</dbReference>
<keyword evidence="3" id="KW-0805">Transcription regulation</keyword>
<dbReference type="InterPro" id="IPR036388">
    <property type="entry name" value="WH-like_DNA-bd_sf"/>
</dbReference>
<dbReference type="AlphaFoldDB" id="A0A3N1ZXA5"/>
<dbReference type="SMART" id="SM00862">
    <property type="entry name" value="Trans_reg_C"/>
    <property type="match status" value="1"/>
</dbReference>
<evidence type="ECO:0000313" key="10">
    <source>
        <dbReference type="EMBL" id="ROR54792.1"/>
    </source>
</evidence>
<feature type="modified residue" description="4-aspartylphosphate" evidence="6">
    <location>
        <position position="78"/>
    </location>
</feature>
<evidence type="ECO:0000259" key="9">
    <source>
        <dbReference type="PROSITE" id="PS51755"/>
    </source>
</evidence>
<dbReference type="InterPro" id="IPR039420">
    <property type="entry name" value="WalR-like"/>
</dbReference>
<dbReference type="PROSITE" id="PS50110">
    <property type="entry name" value="RESPONSE_REGULATORY"/>
    <property type="match status" value="1"/>
</dbReference>
<dbReference type="Pfam" id="PF00072">
    <property type="entry name" value="Response_reg"/>
    <property type="match status" value="1"/>
</dbReference>
<dbReference type="EMBL" id="RKHG01000001">
    <property type="protein sequence ID" value="ROR54792.1"/>
    <property type="molecule type" value="Genomic_DNA"/>
</dbReference>
<dbReference type="PROSITE" id="PS51755">
    <property type="entry name" value="OMPR_PHOB"/>
    <property type="match status" value="1"/>
</dbReference>
<evidence type="ECO:0000256" key="2">
    <source>
        <dbReference type="ARBA" id="ARBA00023012"/>
    </source>
</evidence>
<evidence type="ECO:0000256" key="4">
    <source>
        <dbReference type="ARBA" id="ARBA00023125"/>
    </source>
</evidence>
<dbReference type="InterPro" id="IPR011006">
    <property type="entry name" value="CheY-like_superfamily"/>
</dbReference>
<dbReference type="InterPro" id="IPR016032">
    <property type="entry name" value="Sig_transdc_resp-reg_C-effctor"/>
</dbReference>
<keyword evidence="5" id="KW-0804">Transcription</keyword>
<dbReference type="Proteomes" id="UP000275749">
    <property type="component" value="Unassembled WGS sequence"/>
</dbReference>
<evidence type="ECO:0000256" key="3">
    <source>
        <dbReference type="ARBA" id="ARBA00023015"/>
    </source>
</evidence>
<dbReference type="GO" id="GO:0000156">
    <property type="term" value="F:phosphorelay response regulator activity"/>
    <property type="evidence" value="ECO:0007669"/>
    <property type="project" value="TreeGrafter"/>
</dbReference>
<reference evidence="10 11" key="1">
    <citation type="submission" date="2018-11" db="EMBL/GenBank/DDBJ databases">
        <title>Sequencing the genomes of 1000 actinobacteria strains.</title>
        <authorList>
            <person name="Klenk H.-P."/>
        </authorList>
    </citation>
    <scope>NUCLEOTIDE SEQUENCE [LARGE SCALE GENOMIC DNA]</scope>
    <source>
        <strain evidence="10 11">DSM 10546</strain>
    </source>
</reference>
<dbReference type="Pfam" id="PF00486">
    <property type="entry name" value="Trans_reg_C"/>
    <property type="match status" value="1"/>
</dbReference>
<keyword evidence="1 6" id="KW-0597">Phosphoprotein</keyword>
<dbReference type="PANTHER" id="PTHR48111">
    <property type="entry name" value="REGULATOR OF RPOS"/>
    <property type="match status" value="1"/>
</dbReference>
<sequence>MSVVWAAGRKRGEWLAQSCTKVQNGNVSKVLIVEDSEVIRASVVSALRSQGHLAQALPDGTDLERAITSSQPDLVILDVMLPGGRDGFELLGVVRKLSRAGVLMLTARDEMTDRIRGLSQGADDYLAKPFAMVELMARIEAILRRTGAMGSSVTIGDLTVADDAAIVSRNGTTIDLTETERRLLSQLAKHPERVVSKTQLLTAVWGYDGYDENIVEVHISSLRRRLEAHGPRVIHTVRGRGYRLGTT</sequence>
<dbReference type="GO" id="GO:0006355">
    <property type="term" value="P:regulation of DNA-templated transcription"/>
    <property type="evidence" value="ECO:0007669"/>
    <property type="project" value="InterPro"/>
</dbReference>
<dbReference type="GO" id="GO:0005829">
    <property type="term" value="C:cytosol"/>
    <property type="evidence" value="ECO:0007669"/>
    <property type="project" value="TreeGrafter"/>
</dbReference>
<proteinExistence type="predicted"/>
<dbReference type="SMART" id="SM00448">
    <property type="entry name" value="REC"/>
    <property type="match status" value="1"/>
</dbReference>
<evidence type="ECO:0000313" key="11">
    <source>
        <dbReference type="Proteomes" id="UP000275749"/>
    </source>
</evidence>
<dbReference type="GO" id="GO:0000976">
    <property type="term" value="F:transcription cis-regulatory region binding"/>
    <property type="evidence" value="ECO:0007669"/>
    <property type="project" value="TreeGrafter"/>
</dbReference>
<protein>
    <submittedName>
        <fullName evidence="10">DNA-binding response OmpR family regulator</fullName>
    </submittedName>
</protein>
<name>A0A3N1ZXA5_9ACTN</name>
<feature type="domain" description="OmpR/PhoB-type" evidence="9">
    <location>
        <begin position="150"/>
        <end position="246"/>
    </location>
</feature>